<evidence type="ECO:0000313" key="3">
    <source>
        <dbReference type="Proteomes" id="UP000698752"/>
    </source>
</evidence>
<sequence>MDIETARLILRRPLLADVPALFAFLGDAAAMSHTHVDASLPACRKRVAVHERRRRRDGYAPWTVVTKCDGRIIGWGGLDDDPFDPGWGVEVGYFFHPETWGRGYASELLAACLVEADGALKLPEISAFAHPENAGSRRVLEKAGFRQRRYVPEMDRFLFSRLRPDAG</sequence>
<organism evidence="2 3">
    <name type="scientific">Neoroseomonas terrae</name>
    <dbReference type="NCBI Taxonomy" id="424799"/>
    <lineage>
        <taxon>Bacteria</taxon>
        <taxon>Pseudomonadati</taxon>
        <taxon>Pseudomonadota</taxon>
        <taxon>Alphaproteobacteria</taxon>
        <taxon>Acetobacterales</taxon>
        <taxon>Acetobacteraceae</taxon>
        <taxon>Neoroseomonas</taxon>
    </lineage>
</organism>
<proteinExistence type="predicted"/>
<dbReference type="Gene3D" id="3.40.630.30">
    <property type="match status" value="1"/>
</dbReference>
<evidence type="ECO:0000259" key="1">
    <source>
        <dbReference type="PROSITE" id="PS51186"/>
    </source>
</evidence>
<feature type="domain" description="N-acetyltransferase" evidence="1">
    <location>
        <begin position="8"/>
        <end position="164"/>
    </location>
</feature>
<dbReference type="InterPro" id="IPR000182">
    <property type="entry name" value="GNAT_dom"/>
</dbReference>
<dbReference type="Pfam" id="PF13302">
    <property type="entry name" value="Acetyltransf_3"/>
    <property type="match status" value="1"/>
</dbReference>
<dbReference type="PROSITE" id="PS51186">
    <property type="entry name" value="GNAT"/>
    <property type="match status" value="1"/>
</dbReference>
<dbReference type="PANTHER" id="PTHR43792:SF1">
    <property type="entry name" value="N-ACETYLTRANSFERASE DOMAIN-CONTAINING PROTEIN"/>
    <property type="match status" value="1"/>
</dbReference>
<accession>A0ABS5EKW1</accession>
<dbReference type="Proteomes" id="UP000698752">
    <property type="component" value="Unassembled WGS sequence"/>
</dbReference>
<dbReference type="CDD" id="cd04301">
    <property type="entry name" value="NAT_SF"/>
    <property type="match status" value="1"/>
</dbReference>
<protein>
    <submittedName>
        <fullName evidence="2">GNAT family N-acetyltransferase</fullName>
    </submittedName>
</protein>
<gene>
    <name evidence="2" type="ORF">GXW78_18430</name>
</gene>
<dbReference type="InterPro" id="IPR051531">
    <property type="entry name" value="N-acetyltransferase"/>
</dbReference>
<dbReference type="InterPro" id="IPR016181">
    <property type="entry name" value="Acyl_CoA_acyltransferase"/>
</dbReference>
<dbReference type="PANTHER" id="PTHR43792">
    <property type="entry name" value="GNAT FAMILY, PUTATIVE (AFU_ORTHOLOGUE AFUA_3G00765)-RELATED-RELATED"/>
    <property type="match status" value="1"/>
</dbReference>
<dbReference type="RefSeq" id="WP_211870322.1">
    <property type="nucleotide sequence ID" value="NZ_JAAEDI010000020.1"/>
</dbReference>
<dbReference type="SUPFAM" id="SSF55729">
    <property type="entry name" value="Acyl-CoA N-acyltransferases (Nat)"/>
    <property type="match status" value="1"/>
</dbReference>
<keyword evidence="3" id="KW-1185">Reference proteome</keyword>
<name>A0ABS5EKW1_9PROT</name>
<evidence type="ECO:0000313" key="2">
    <source>
        <dbReference type="EMBL" id="MBR0651652.1"/>
    </source>
</evidence>
<reference evidence="3" key="1">
    <citation type="journal article" date="2021" name="Syst. Appl. Microbiol.">
        <title>Roseomonas hellenica sp. nov., isolated from roots of wild-growing Alkanna tinctoria.</title>
        <authorList>
            <person name="Rat A."/>
            <person name="Naranjo H.D."/>
            <person name="Lebbe L."/>
            <person name="Cnockaert M."/>
            <person name="Krigas N."/>
            <person name="Grigoriadou K."/>
            <person name="Maloupa E."/>
            <person name="Willems A."/>
        </authorList>
    </citation>
    <scope>NUCLEOTIDE SEQUENCE [LARGE SCALE GENOMIC DNA]</scope>
    <source>
        <strain evidence="3">LMG 31159</strain>
    </source>
</reference>
<comment type="caution">
    <text evidence="2">The sequence shown here is derived from an EMBL/GenBank/DDBJ whole genome shotgun (WGS) entry which is preliminary data.</text>
</comment>
<dbReference type="EMBL" id="JAAEDI010000020">
    <property type="protein sequence ID" value="MBR0651652.1"/>
    <property type="molecule type" value="Genomic_DNA"/>
</dbReference>